<dbReference type="GO" id="GO:0043596">
    <property type="term" value="C:nuclear replication fork"/>
    <property type="evidence" value="ECO:0007669"/>
    <property type="project" value="TreeGrafter"/>
</dbReference>
<dbReference type="SMART" id="SM00490">
    <property type="entry name" value="HELICc"/>
    <property type="match status" value="1"/>
</dbReference>
<evidence type="ECO:0000256" key="3">
    <source>
        <dbReference type="ARBA" id="ARBA00022741"/>
    </source>
</evidence>
<dbReference type="PROSITE" id="PS51192">
    <property type="entry name" value="HELICASE_ATP_BIND_1"/>
    <property type="match status" value="1"/>
</dbReference>
<dbReference type="EMBL" id="BDIP01001320">
    <property type="protein sequence ID" value="GIQ84138.1"/>
    <property type="molecule type" value="Genomic_DNA"/>
</dbReference>
<feature type="compositionally biased region" description="Basic and acidic residues" evidence="9">
    <location>
        <begin position="487"/>
        <end position="506"/>
    </location>
</feature>
<keyword evidence="6" id="KW-0067">ATP-binding</keyword>
<evidence type="ECO:0000313" key="14">
    <source>
        <dbReference type="Proteomes" id="UP000265618"/>
    </source>
</evidence>
<evidence type="ECO:0000256" key="7">
    <source>
        <dbReference type="ARBA" id="ARBA00023004"/>
    </source>
</evidence>
<accession>A0A9K3CVM0</accession>
<evidence type="ECO:0000256" key="6">
    <source>
        <dbReference type="ARBA" id="ARBA00022840"/>
    </source>
</evidence>
<dbReference type="InterPro" id="IPR058240">
    <property type="entry name" value="rSAM_sf"/>
</dbReference>
<dbReference type="Pfam" id="PF04055">
    <property type="entry name" value="Radical_SAM"/>
    <property type="match status" value="1"/>
</dbReference>
<dbReference type="OrthoDB" id="2801544at2759"/>
<dbReference type="GO" id="GO:0031297">
    <property type="term" value="P:replication fork processing"/>
    <property type="evidence" value="ECO:0007669"/>
    <property type="project" value="TreeGrafter"/>
</dbReference>
<evidence type="ECO:0000256" key="4">
    <source>
        <dbReference type="ARBA" id="ARBA00022801"/>
    </source>
</evidence>
<dbReference type="GO" id="GO:0051536">
    <property type="term" value="F:iron-sulfur cluster binding"/>
    <property type="evidence" value="ECO:0007669"/>
    <property type="project" value="UniProtKB-KW"/>
</dbReference>
<feature type="region of interest" description="Disordered" evidence="9">
    <location>
        <begin position="473"/>
        <end position="584"/>
    </location>
</feature>
<dbReference type="Gene3D" id="3.20.20.70">
    <property type="entry name" value="Aldolase class I"/>
    <property type="match status" value="1"/>
</dbReference>
<dbReference type="GO" id="GO:0016787">
    <property type="term" value="F:hydrolase activity"/>
    <property type="evidence" value="ECO:0007669"/>
    <property type="project" value="UniProtKB-KW"/>
</dbReference>
<keyword evidence="7" id="KW-0408">Iron</keyword>
<reference evidence="13 14" key="1">
    <citation type="journal article" date="2018" name="PLoS ONE">
        <title>The draft genome of Kipferlia bialata reveals reductive genome evolution in fornicate parasites.</title>
        <authorList>
            <person name="Tanifuji G."/>
            <person name="Takabayashi S."/>
            <person name="Kume K."/>
            <person name="Takagi M."/>
            <person name="Nakayama T."/>
            <person name="Kamikawa R."/>
            <person name="Inagaki Y."/>
            <person name="Hashimoto T."/>
        </authorList>
    </citation>
    <scope>NUCLEOTIDE SEQUENCE [LARGE SCALE GENOMIC DNA]</scope>
    <source>
        <strain evidence="13">NY0173</strain>
    </source>
</reference>
<dbReference type="InterPro" id="IPR038718">
    <property type="entry name" value="SNF2-like_sf"/>
</dbReference>
<sequence>ALLAMSKWRESWPLVVLCPASLRDQWIDASQQWLGISKKHIQMLTTTLNIYISKKHIQLLTTTSTTKTLPTQGEQVVIIASYDIAARKSDTLHAAGYEAYICDESHMLKSSDSLRCKALSPVLQEARRVVMLTGTPVTNKPVELFSQLKIIGFKTGTYKEFGIRYCEGAEDDYGRFKANGCNRLLELSCRLKPYMLRRTKGSVLGEMPLKRRHIVELPCTPSAAYTTMYQTAMGGANYKSKSRQPIAISQDGTEDPQGDDRNPTLQLFAATGPVKTQPVCDFLTQLFTRLGAPPTKTVIFFYHKSVGVAIQDHLGKDKAILIHSQTSMAQRTKRLKTFTQGDMDYAVLSIKTCATGLNLTECSLAVFAELCWTPGDLLQAEDRIHRIGQQSEVDIVYLVAKDTYDDHLLRLVSSKLAILSNTIDRHADRHETGTSISAKPSAMMQQTLGGTVSVESALSKIVKCRLGPDSSSVPLCVMSPVDSQIGGRERERESERERERGRERHGLSVNGEVPLPLSRPLSTTHASSTSGLSRASAPSKGKGAGKGRREEKRSRRMACALPMFPSPSPPRRGQGRERERETDGALAAAGTQKITFVGGEPTLVPCLPSLVRRAKSLGLTTMVVTNGTRVTEEYLDSFEGCLDWVGLSIESGRETVNAELGRGTGLHVAQTEAIVPLLRSRRIGIKLNTVVTSLNWDEDMTPLLQRIGADRWKVFKMLHISGENDAASDLLVSDEQFQHYLQTHADCNPVKEDNDDMETSYVMVDPQGQFFHNQGRMHHHGRRILDVGVEEAFADTSFDLAKLKGRKGLYEWRRGGRVRVDGV</sequence>
<dbReference type="InterPro" id="IPR049730">
    <property type="entry name" value="SNF2/RAD54-like_C"/>
</dbReference>
<evidence type="ECO:0000256" key="2">
    <source>
        <dbReference type="ARBA" id="ARBA00022723"/>
    </source>
</evidence>
<evidence type="ECO:0000313" key="13">
    <source>
        <dbReference type="EMBL" id="GIQ84138.1"/>
    </source>
</evidence>
<dbReference type="GO" id="GO:0004520">
    <property type="term" value="F:DNA endonuclease activity"/>
    <property type="evidence" value="ECO:0007669"/>
    <property type="project" value="TreeGrafter"/>
</dbReference>
<dbReference type="InterPro" id="IPR000330">
    <property type="entry name" value="SNF2_N"/>
</dbReference>
<dbReference type="Pfam" id="PF00176">
    <property type="entry name" value="SNF2-rel_dom"/>
    <property type="match status" value="1"/>
</dbReference>
<dbReference type="Gene3D" id="3.40.50.300">
    <property type="entry name" value="P-loop containing nucleotide triphosphate hydrolases"/>
    <property type="match status" value="1"/>
</dbReference>
<dbReference type="InterPro" id="IPR027417">
    <property type="entry name" value="P-loop_NTPase"/>
</dbReference>
<dbReference type="SUPFAM" id="SSF102114">
    <property type="entry name" value="Radical SAM enzymes"/>
    <property type="match status" value="1"/>
</dbReference>
<gene>
    <name evidence="13" type="ORF">KIPB_005581</name>
</gene>
<keyword evidence="2" id="KW-0479">Metal-binding</keyword>
<evidence type="ECO:0000259" key="12">
    <source>
        <dbReference type="PROSITE" id="PS51918"/>
    </source>
</evidence>
<feature type="compositionally biased region" description="Basic and acidic residues" evidence="9">
    <location>
        <begin position="574"/>
        <end position="583"/>
    </location>
</feature>
<comment type="caution">
    <text evidence="13">The sequence shown here is derived from an EMBL/GenBank/DDBJ whole genome shotgun (WGS) entry which is preliminary data.</text>
</comment>
<dbReference type="GO" id="GO:0046872">
    <property type="term" value="F:metal ion binding"/>
    <property type="evidence" value="ECO:0007669"/>
    <property type="project" value="UniProtKB-KW"/>
</dbReference>
<protein>
    <submittedName>
        <fullName evidence="13">Uncharacterized protein</fullName>
    </submittedName>
</protein>
<dbReference type="PANTHER" id="PTHR45766">
    <property type="entry name" value="DNA ANNEALING HELICASE AND ENDONUCLEASE ZRANB3 FAMILY MEMBER"/>
    <property type="match status" value="1"/>
</dbReference>
<keyword evidence="5" id="KW-0347">Helicase</keyword>
<feature type="domain" description="Radical SAM core" evidence="12">
    <location>
        <begin position="539"/>
        <end position="751"/>
    </location>
</feature>
<dbReference type="CDD" id="cd01335">
    <property type="entry name" value="Radical_SAM"/>
    <property type="match status" value="1"/>
</dbReference>
<evidence type="ECO:0000259" key="10">
    <source>
        <dbReference type="PROSITE" id="PS51192"/>
    </source>
</evidence>
<dbReference type="Pfam" id="PF00271">
    <property type="entry name" value="Helicase_C"/>
    <property type="match status" value="1"/>
</dbReference>
<feature type="domain" description="Helicase ATP-binding" evidence="10">
    <location>
        <begin position="1"/>
        <end position="154"/>
    </location>
</feature>
<keyword evidence="8" id="KW-0411">Iron-sulfur</keyword>
<dbReference type="CDD" id="cd18793">
    <property type="entry name" value="SF2_C_SNF"/>
    <property type="match status" value="1"/>
</dbReference>
<dbReference type="PROSITE" id="PS51918">
    <property type="entry name" value="RADICAL_SAM"/>
    <property type="match status" value="1"/>
</dbReference>
<keyword evidence="1" id="KW-0949">S-adenosyl-L-methionine</keyword>
<dbReference type="GO" id="GO:0006281">
    <property type="term" value="P:DNA repair"/>
    <property type="evidence" value="ECO:0007669"/>
    <property type="project" value="TreeGrafter"/>
</dbReference>
<evidence type="ECO:0000256" key="9">
    <source>
        <dbReference type="SAM" id="MobiDB-lite"/>
    </source>
</evidence>
<keyword evidence="3" id="KW-0547">Nucleotide-binding</keyword>
<keyword evidence="4" id="KW-0378">Hydrolase</keyword>
<dbReference type="Proteomes" id="UP000265618">
    <property type="component" value="Unassembled WGS sequence"/>
</dbReference>
<dbReference type="GO" id="GO:0004386">
    <property type="term" value="F:helicase activity"/>
    <property type="evidence" value="ECO:0007669"/>
    <property type="project" value="UniProtKB-KW"/>
</dbReference>
<dbReference type="InterPro" id="IPR013785">
    <property type="entry name" value="Aldolase_TIM"/>
</dbReference>
<dbReference type="Gene3D" id="3.40.50.10810">
    <property type="entry name" value="Tandem AAA-ATPase domain"/>
    <property type="match status" value="1"/>
</dbReference>
<organism evidence="13 14">
    <name type="scientific">Kipferlia bialata</name>
    <dbReference type="NCBI Taxonomy" id="797122"/>
    <lineage>
        <taxon>Eukaryota</taxon>
        <taxon>Metamonada</taxon>
        <taxon>Carpediemonas-like organisms</taxon>
        <taxon>Kipferlia</taxon>
    </lineage>
</organism>
<dbReference type="InterPro" id="IPR007197">
    <property type="entry name" value="rSAM"/>
</dbReference>
<name>A0A9K3CVM0_9EUKA</name>
<dbReference type="InterPro" id="IPR001650">
    <property type="entry name" value="Helicase_C-like"/>
</dbReference>
<dbReference type="AlphaFoldDB" id="A0A9K3CVM0"/>
<dbReference type="SUPFAM" id="SSF52540">
    <property type="entry name" value="P-loop containing nucleoside triphosphate hydrolases"/>
    <property type="match status" value="2"/>
</dbReference>
<feature type="non-terminal residue" evidence="13">
    <location>
        <position position="1"/>
    </location>
</feature>
<dbReference type="NCBIfam" id="NF038283">
    <property type="entry name" value="viperin_w_prok"/>
    <property type="match status" value="1"/>
</dbReference>
<dbReference type="InterPro" id="IPR014001">
    <property type="entry name" value="Helicase_ATP-bd"/>
</dbReference>
<dbReference type="PROSITE" id="PS51194">
    <property type="entry name" value="HELICASE_CTER"/>
    <property type="match status" value="1"/>
</dbReference>
<evidence type="ECO:0000256" key="1">
    <source>
        <dbReference type="ARBA" id="ARBA00022691"/>
    </source>
</evidence>
<dbReference type="PANTHER" id="PTHR45766:SF3">
    <property type="entry name" value="DNA ANNEALING HELICASE AND ENDONUCLEASE ZRANB3"/>
    <property type="match status" value="1"/>
</dbReference>
<keyword evidence="14" id="KW-1185">Reference proteome</keyword>
<evidence type="ECO:0000256" key="8">
    <source>
        <dbReference type="ARBA" id="ARBA00023014"/>
    </source>
</evidence>
<evidence type="ECO:0000259" key="11">
    <source>
        <dbReference type="PROSITE" id="PS51194"/>
    </source>
</evidence>
<dbReference type="GO" id="GO:0005524">
    <property type="term" value="F:ATP binding"/>
    <property type="evidence" value="ECO:0007669"/>
    <property type="project" value="UniProtKB-KW"/>
</dbReference>
<evidence type="ECO:0000256" key="5">
    <source>
        <dbReference type="ARBA" id="ARBA00022806"/>
    </source>
</evidence>
<proteinExistence type="predicted"/>
<feature type="domain" description="Helicase C-terminal" evidence="11">
    <location>
        <begin position="282"/>
        <end position="434"/>
    </location>
</feature>
<feature type="compositionally biased region" description="Polar residues" evidence="9">
    <location>
        <begin position="520"/>
        <end position="532"/>
    </location>
</feature>